<dbReference type="Proteomes" id="UP000001631">
    <property type="component" value="Unassembled WGS sequence"/>
</dbReference>
<proteinExistence type="predicted"/>
<protein>
    <submittedName>
        <fullName evidence="1">Uncharacterized protein</fullName>
    </submittedName>
</protein>
<accession>C0NSP9</accession>
<dbReference type="HOGENOM" id="CLU_2157649_0_0_1"/>
<evidence type="ECO:0000313" key="2">
    <source>
        <dbReference type="Proteomes" id="UP000001631"/>
    </source>
</evidence>
<reference evidence="1" key="1">
    <citation type="submission" date="2009-02" db="EMBL/GenBank/DDBJ databases">
        <title>The Genome Sequence of Ajellomyces capsulatus strain G186AR.</title>
        <authorList>
            <consortium name="The Broad Institute Genome Sequencing Platform"/>
            <person name="Champion M."/>
            <person name="Cuomo C."/>
            <person name="Ma L.-J."/>
            <person name="Henn M.R."/>
            <person name="Sil A."/>
            <person name="Goldman B."/>
            <person name="Young S.K."/>
            <person name="Kodira C.D."/>
            <person name="Zeng Q."/>
            <person name="Koehrsen M."/>
            <person name="Alvarado L."/>
            <person name="Berlin A."/>
            <person name="Borenstein D."/>
            <person name="Chen Z."/>
            <person name="Engels R."/>
            <person name="Freedman E."/>
            <person name="Gellesch M."/>
            <person name="Goldberg J."/>
            <person name="Griggs A."/>
            <person name="Gujja S."/>
            <person name="Heiman D."/>
            <person name="Hepburn T."/>
            <person name="Howarth C."/>
            <person name="Jen D."/>
            <person name="Larson L."/>
            <person name="Lewis B."/>
            <person name="Mehta T."/>
            <person name="Park D."/>
            <person name="Pearson M."/>
            <person name="Roberts A."/>
            <person name="Saif S."/>
            <person name="Shea T."/>
            <person name="Shenoy N."/>
            <person name="Sisk P."/>
            <person name="Stolte C."/>
            <person name="Sykes S."/>
            <person name="Walk T."/>
            <person name="White J."/>
            <person name="Yandava C."/>
            <person name="Klein B."/>
            <person name="McEwen J.G."/>
            <person name="Puccia R."/>
            <person name="Goldman G.H."/>
            <person name="Felipe M.S."/>
            <person name="Nino-Vega G."/>
            <person name="San-Blas G."/>
            <person name="Taylor J."/>
            <person name="Mendoza L."/>
            <person name="Galagan J."/>
            <person name="Nusbaum C."/>
            <person name="Birren B."/>
        </authorList>
    </citation>
    <scope>NUCLEOTIDE SEQUENCE</scope>
    <source>
        <strain evidence="1">G186AR</strain>
    </source>
</reference>
<sequence length="111" mass="12134">MNRFVNQAVYIVVAAAPQVSQTKDVPNLSLQLPTIVETSRSSLLAGRLRNLYSELQFDSVGPVAGPCKSSKANCLTFPLVSARRKTNGQPANTVGRWRNNFEADLALIKFV</sequence>
<evidence type="ECO:0000313" key="1">
    <source>
        <dbReference type="EMBL" id="EEH05915.1"/>
    </source>
</evidence>
<dbReference type="EMBL" id="GG663370">
    <property type="protein sequence ID" value="EEH05915.1"/>
    <property type="molecule type" value="Genomic_DNA"/>
</dbReference>
<dbReference type="InParanoid" id="C0NSP9"/>
<dbReference type="AlphaFoldDB" id="C0NSP9"/>
<gene>
    <name evidence="1" type="ORF">HCBG_06179</name>
</gene>
<organism evidence="1 2">
    <name type="scientific">Ajellomyces capsulatus (strain G186AR / H82 / ATCC MYA-2454 / RMSCC 2432)</name>
    <name type="common">Darling's disease fungus</name>
    <name type="synonym">Histoplasma capsulatum</name>
    <dbReference type="NCBI Taxonomy" id="447093"/>
    <lineage>
        <taxon>Eukaryota</taxon>
        <taxon>Fungi</taxon>
        <taxon>Dikarya</taxon>
        <taxon>Ascomycota</taxon>
        <taxon>Pezizomycotina</taxon>
        <taxon>Eurotiomycetes</taxon>
        <taxon>Eurotiomycetidae</taxon>
        <taxon>Onygenales</taxon>
        <taxon>Ajellomycetaceae</taxon>
        <taxon>Histoplasma</taxon>
    </lineage>
</organism>
<dbReference type="GeneID" id="69039195"/>
<dbReference type="RefSeq" id="XP_045286396.1">
    <property type="nucleotide sequence ID" value="XM_045433228.1"/>
</dbReference>
<name>C0NSP9_AJECG</name>
<keyword evidence="2" id="KW-1185">Reference proteome</keyword>